<name>A0A6V2TVU0_EMIHU</name>
<dbReference type="AlphaFoldDB" id="A0A6V2TVU0"/>
<accession>A0A6V2TVU0</accession>
<reference evidence="2" key="1">
    <citation type="submission" date="2021-01" db="EMBL/GenBank/DDBJ databases">
        <authorList>
            <person name="Corre E."/>
            <person name="Pelletier E."/>
            <person name="Niang G."/>
            <person name="Scheremetjew M."/>
            <person name="Finn R."/>
            <person name="Kale V."/>
            <person name="Holt S."/>
            <person name="Cochrane G."/>
            <person name="Meng A."/>
            <person name="Brown T."/>
            <person name="Cohen L."/>
        </authorList>
    </citation>
    <scope>NUCLEOTIDE SEQUENCE</scope>
    <source>
        <strain evidence="2">379</strain>
    </source>
</reference>
<feature type="compositionally biased region" description="Pro residues" evidence="1">
    <location>
        <begin position="833"/>
        <end position="843"/>
    </location>
</feature>
<evidence type="ECO:0000313" key="2">
    <source>
        <dbReference type="EMBL" id="CAE0572711.1"/>
    </source>
</evidence>
<proteinExistence type="predicted"/>
<sequence length="1224" mass="134147">MLRAMLEARDVGCAEKDEKIISFVMTRRHLGWREKAALLTSFLVLVAEQQEPRDADFVPERDSQLSDAAIDAAMDVDGELSATPPDILAQLARSPGSSGGGPSQRSPGGLGVSPLGAADSVASPPAAAASATHGYGMRGRPAVKAQAGAAAQQVARDVARSLVGGQREEATALLEARVRGEGATISRSYAAKQAKAVANEMFATAGGLTNAAEVFGKVLKLPEIRILVDLSNWLDESTSLDERLVANVVSLIAARFQTRGTRHASDQNALEAILVALVDEKLAQDRLITAVAELLGVQWHAVKRAIERRAKIMSEEIEQKDGIWTQHPRSTRCDKYELPGFYEFQHDETFFRFVSSRSTPLREHIGLREYKIHWAREVPNEKRDVIDIYLHDPRAEKYRKMDREKNGGHLPQRTILSNHICFCLVLPTYDQCADPLYTQLRANLPAWHALRSSWHKEANVCDESCACKKDWFLRSTKSEGDLHECLLCEPKDEPELRVEGDSGAPPRLYAPCCTRGECAQPGCLAARLTLWRACKTEHAESGALVRYRKYAKMPRTRGDGTEYFEVEFVYVEESPKAMTQTMLSAVETYLEHRRAHLYAVKQRELCIEKLKRAGPLAQLAASLGKTEAEAIDALRSCEHPKHLELTDHDIIIFTDFAARVKYENASSSTCDHPNIGTICIAVVLHSPADRHVTKDMTESERQPTGLEDSAVSDPSKAAQTVTLGKRKQMVVVEKTLQCDVFAGYSEESGNARYDQTFQRDIVAFYKLGHFVHATAATSRGVPVPIGKDAASAKQSDYDTERLKREEAKSAAKKKEAEAKAAAASSASGSAVPAPAPSPAPAVAPKPKGREHKQRASAGKAKAIPVAATADDLVVTVVGTDRRGALTKMRIALKWSDGCGVQYVQREAALGTAAFYGDIEALARQAADAAARFGVIALHVVFEPHCFKYIHDAAGKVFVDYKNVGVMGRTETVSSIEEHYDFNAANMIAPKNENFNFDFSFSNYVHVLYKADDFIELTAEAVNGIKSWRFTEGGTTLRAMREYGYSFRSQPHVCFCRATPCPHGAYTGVPTEHTVRPLAQQAADREQATNFYDAIQHGTPLASKGELGDATSGGEPLWLSLAGGPIQIAREKFTAAGGAGESGVRTIATNWAYVEVEWLVKIKVGSSGDVHYEKWAQPHRERTVLTKPKIVTVQVSLRTEELSNGTTRYILSAADYQLLLDGVRG</sequence>
<gene>
    <name evidence="2" type="ORF">EHUX00137_LOCUS31534</name>
</gene>
<feature type="region of interest" description="Disordered" evidence="1">
    <location>
        <begin position="781"/>
        <end position="861"/>
    </location>
</feature>
<feature type="compositionally biased region" description="Low complexity" evidence="1">
    <location>
        <begin position="819"/>
        <end position="832"/>
    </location>
</feature>
<feature type="region of interest" description="Disordered" evidence="1">
    <location>
        <begin position="693"/>
        <end position="715"/>
    </location>
</feature>
<dbReference type="EMBL" id="HBIR01040420">
    <property type="protein sequence ID" value="CAE0572711.1"/>
    <property type="molecule type" value="Transcribed_RNA"/>
</dbReference>
<organism evidence="2">
    <name type="scientific">Emiliania huxleyi</name>
    <name type="common">Coccolithophore</name>
    <name type="synonym">Pontosphaera huxleyi</name>
    <dbReference type="NCBI Taxonomy" id="2903"/>
    <lineage>
        <taxon>Eukaryota</taxon>
        <taxon>Haptista</taxon>
        <taxon>Haptophyta</taxon>
        <taxon>Prymnesiophyceae</taxon>
        <taxon>Isochrysidales</taxon>
        <taxon>Noelaerhabdaceae</taxon>
        <taxon>Emiliania</taxon>
    </lineage>
</organism>
<feature type="compositionally biased region" description="Basic and acidic residues" evidence="1">
    <location>
        <begin position="795"/>
        <end position="818"/>
    </location>
</feature>
<protein>
    <submittedName>
        <fullName evidence="2">Uncharacterized protein</fullName>
    </submittedName>
</protein>
<evidence type="ECO:0000256" key="1">
    <source>
        <dbReference type="SAM" id="MobiDB-lite"/>
    </source>
</evidence>
<feature type="region of interest" description="Disordered" evidence="1">
    <location>
        <begin position="90"/>
        <end position="124"/>
    </location>
</feature>